<feature type="region of interest" description="Disordered" evidence="5">
    <location>
        <begin position="134"/>
        <end position="290"/>
    </location>
</feature>
<evidence type="ECO:0000313" key="7">
    <source>
        <dbReference type="EMBL" id="KIY45788.1"/>
    </source>
</evidence>
<dbReference type="GO" id="GO:0005546">
    <property type="term" value="F:phosphatidylinositol-4,5-bisphosphate binding"/>
    <property type="evidence" value="ECO:0007669"/>
    <property type="project" value="TreeGrafter"/>
</dbReference>
<evidence type="ECO:0000256" key="4">
    <source>
        <dbReference type="ARBA" id="ARBA00023054"/>
    </source>
</evidence>
<accession>A0A0D7A4N2</accession>
<dbReference type="PANTHER" id="PTHR16092">
    <property type="entry name" value="SEC3/SYNTAXIN-RELATED"/>
    <property type="match status" value="1"/>
</dbReference>
<protein>
    <recommendedName>
        <fullName evidence="6">Exocyst complex component Sec3 PIP2-binding N-terminal domain-containing protein</fullName>
    </recommendedName>
</protein>
<feature type="compositionally biased region" description="Low complexity" evidence="5">
    <location>
        <begin position="143"/>
        <end position="164"/>
    </location>
</feature>
<dbReference type="Pfam" id="PF20654">
    <property type="entry name" value="Sec3_C-term"/>
    <property type="match status" value="1"/>
</dbReference>
<dbReference type="CDD" id="cd13315">
    <property type="entry name" value="PH_Sec3"/>
    <property type="match status" value="1"/>
</dbReference>
<dbReference type="Gene3D" id="2.30.29.90">
    <property type="match status" value="1"/>
</dbReference>
<dbReference type="GO" id="GO:0005886">
    <property type="term" value="C:plasma membrane"/>
    <property type="evidence" value="ECO:0007669"/>
    <property type="project" value="TreeGrafter"/>
</dbReference>
<sequence length="1067" mass="119249">MSDQQRATIIASVLNRRNAAGNLEETYVSHVKIWEDSPEGRKPRYILLSEASNGSGFIHKSKMNTNGTFSVGKTWKLADLRAVVVVNPTSFNVTLGRTYRWQTEDATDQANFVEALVRLFKTLTSGAPLHFQGLVNPDLQGGTPTPQSRPARTPSPTSSTSHRTPLNRAHTPSQLNTEHEAYDVKPGKPSPRVPSPLPQNGTRNGGSSRPSSPAAPPLSYASNTYRNGESSRRAPSPASSTGNGVSRAAKPPRRPSHSTSGSSISRPSISISNPSGLRPDPDRTPVRPERRQTEMLAARERRDHNARISFFDTANQALLDRVLSGGEADADDENAQATMASVEEMIEGYEWASEDVIGRKTARGAADLIQARLLDELTALDKANIHSFLETDDRIALVMKLMDDALSELDGLGSQLSSYKIHLNAVSDDISYIQSQNRGLQVQTQNQRALLDELENLLQTVHVADESLVLLTQESLEQSQSIQRLEEAASELYRALLAGREREMAATMERLQDYRTHNAQFCKRVFDFWAIMFTAQGTLLLGDHSGLMTAKGQTRPVIISHQDVEQYLGRYCGLMLYLKEMDEAVYAKVCAAYFSAASELYATQFKALLANYTNLVKKVSDEDGETSFSSPLPTNSLNKSAQSGIRRAGTLIRSDGRRDKDKTPRGVEFTASEVLSFICEQLTPLIAREAEFIADFLHINDQSLTFADYMGLDNYFRRQAARAAGLSLPTLKLVRGAMDLIFGFLPHELKTWIDSALVKDKIQLIGMLMVLERFMIDADERGQQFLQNLWGKQHMRLKVLYDRHVAEQIKAIEAVKLTSKKRRGVVPFVKHFPVYVGRIESQLVGADTMEIRTSVNLAYDRIVQAMFDCLKQMAKLEGEGEDKGQLNYHVILIENMHHFVAETSHIDKSVGDFLQKAELIYEESLAAYVKIVMRRPFAKIIDYFEGVERLLKSISPPDVANNGSYNRSALKKVVKEYNVKDVRKHVDALFKRVEKHFTEASEKTTTEESGGIAPGTVMVGVWQACEEELLRITDLFTKRITQCYPDSGITLEYTTRDVKDAFKRHRM</sequence>
<dbReference type="EMBL" id="KN882046">
    <property type="protein sequence ID" value="KIY45788.1"/>
    <property type="molecule type" value="Genomic_DNA"/>
</dbReference>
<feature type="compositionally biased region" description="Low complexity" evidence="5">
    <location>
        <begin position="207"/>
        <end position="222"/>
    </location>
</feature>
<dbReference type="Pfam" id="PF09763">
    <property type="entry name" value="Sec3_CC"/>
    <property type="match status" value="1"/>
</dbReference>
<evidence type="ECO:0000256" key="5">
    <source>
        <dbReference type="SAM" id="MobiDB-lite"/>
    </source>
</evidence>
<evidence type="ECO:0000313" key="8">
    <source>
        <dbReference type="Proteomes" id="UP000054144"/>
    </source>
</evidence>
<reference evidence="7 8" key="1">
    <citation type="journal article" date="2015" name="Fungal Genet. Biol.">
        <title>Evolution of novel wood decay mechanisms in Agaricales revealed by the genome sequences of Fistulina hepatica and Cylindrobasidium torrendii.</title>
        <authorList>
            <person name="Floudas D."/>
            <person name="Held B.W."/>
            <person name="Riley R."/>
            <person name="Nagy L.G."/>
            <person name="Koehler G."/>
            <person name="Ransdell A.S."/>
            <person name="Younus H."/>
            <person name="Chow J."/>
            <person name="Chiniquy J."/>
            <person name="Lipzen A."/>
            <person name="Tritt A."/>
            <person name="Sun H."/>
            <person name="Haridas S."/>
            <person name="LaButti K."/>
            <person name="Ohm R.A."/>
            <person name="Kues U."/>
            <person name="Blanchette R.A."/>
            <person name="Grigoriev I.V."/>
            <person name="Minto R.E."/>
            <person name="Hibbett D.S."/>
        </authorList>
    </citation>
    <scope>NUCLEOTIDE SEQUENCE [LARGE SCALE GENOMIC DNA]</scope>
    <source>
        <strain evidence="7 8">ATCC 64428</strain>
    </source>
</reference>
<dbReference type="Proteomes" id="UP000054144">
    <property type="component" value="Unassembled WGS sequence"/>
</dbReference>
<dbReference type="Pfam" id="PF15277">
    <property type="entry name" value="Sec3-PIP2_bind"/>
    <property type="match status" value="1"/>
</dbReference>
<dbReference type="PANTHER" id="PTHR16092:SF14">
    <property type="entry name" value="EXOCYST COMPLEX COMPONENT 1 ISOFORM X1"/>
    <property type="match status" value="1"/>
</dbReference>
<feature type="compositionally biased region" description="Basic and acidic residues" evidence="5">
    <location>
        <begin position="279"/>
        <end position="290"/>
    </location>
</feature>
<organism evidence="7 8">
    <name type="scientific">Fistulina hepatica ATCC 64428</name>
    <dbReference type="NCBI Taxonomy" id="1128425"/>
    <lineage>
        <taxon>Eukaryota</taxon>
        <taxon>Fungi</taxon>
        <taxon>Dikarya</taxon>
        <taxon>Basidiomycota</taxon>
        <taxon>Agaricomycotina</taxon>
        <taxon>Agaricomycetes</taxon>
        <taxon>Agaricomycetidae</taxon>
        <taxon>Agaricales</taxon>
        <taxon>Fistulinaceae</taxon>
        <taxon>Fistulina</taxon>
    </lineage>
</organism>
<feature type="compositionally biased region" description="Polar residues" evidence="5">
    <location>
        <begin position="626"/>
        <end position="643"/>
    </location>
</feature>
<dbReference type="GO" id="GO:0000145">
    <property type="term" value="C:exocyst"/>
    <property type="evidence" value="ECO:0007669"/>
    <property type="project" value="InterPro"/>
</dbReference>
<keyword evidence="3" id="KW-0268">Exocytosis</keyword>
<comment type="similarity">
    <text evidence="1">Belongs to the SEC3 family.</text>
</comment>
<dbReference type="AlphaFoldDB" id="A0A0D7A4N2"/>
<feature type="region of interest" description="Disordered" evidence="5">
    <location>
        <begin position="624"/>
        <end position="643"/>
    </location>
</feature>
<evidence type="ECO:0000259" key="6">
    <source>
        <dbReference type="SMART" id="SM01313"/>
    </source>
</evidence>
<keyword evidence="2" id="KW-0813">Transport</keyword>
<name>A0A0D7A4N2_9AGAR</name>
<keyword evidence="4" id="KW-0175">Coiled coil</keyword>
<proteinExistence type="inferred from homology"/>
<dbReference type="InterPro" id="IPR019160">
    <property type="entry name" value="Sec3_CC"/>
</dbReference>
<feature type="domain" description="Exocyst complex component Sec3 PIP2-binding N-terminal" evidence="6">
    <location>
        <begin position="39"/>
        <end position="123"/>
    </location>
</feature>
<evidence type="ECO:0000256" key="3">
    <source>
        <dbReference type="ARBA" id="ARBA00022483"/>
    </source>
</evidence>
<dbReference type="SMART" id="SM01313">
    <property type="entry name" value="Sec3-PIP2_bind"/>
    <property type="match status" value="1"/>
</dbReference>
<dbReference type="OrthoDB" id="27109at2759"/>
<dbReference type="InterPro" id="IPR048628">
    <property type="entry name" value="Sec3_C"/>
</dbReference>
<gene>
    <name evidence="7" type="ORF">FISHEDRAFT_48677</name>
</gene>
<feature type="compositionally biased region" description="Basic and acidic residues" evidence="5">
    <location>
        <begin position="177"/>
        <end position="186"/>
    </location>
</feature>
<keyword evidence="8" id="KW-1185">Reference proteome</keyword>
<feature type="compositionally biased region" description="Low complexity" evidence="5">
    <location>
        <begin position="257"/>
        <end position="275"/>
    </location>
</feature>
<dbReference type="GO" id="GO:0006893">
    <property type="term" value="P:Golgi to plasma membrane transport"/>
    <property type="evidence" value="ECO:0007669"/>
    <property type="project" value="TreeGrafter"/>
</dbReference>
<feature type="compositionally biased region" description="Pro residues" evidence="5">
    <location>
        <begin position="188"/>
        <end position="197"/>
    </location>
</feature>
<dbReference type="GO" id="GO:0006887">
    <property type="term" value="P:exocytosis"/>
    <property type="evidence" value="ECO:0007669"/>
    <property type="project" value="UniProtKB-KW"/>
</dbReference>
<dbReference type="InterPro" id="IPR028258">
    <property type="entry name" value="Sec3-PIP2_bind"/>
</dbReference>
<evidence type="ECO:0000256" key="2">
    <source>
        <dbReference type="ARBA" id="ARBA00022448"/>
    </source>
</evidence>
<evidence type="ECO:0000256" key="1">
    <source>
        <dbReference type="ARBA" id="ARBA00006518"/>
    </source>
</evidence>